<dbReference type="EMBL" id="BMFJ01000007">
    <property type="protein sequence ID" value="GGE53327.1"/>
    <property type="molecule type" value="Genomic_DNA"/>
</dbReference>
<comment type="caution">
    <text evidence="2">The sequence shown here is derived from an EMBL/GenBank/DDBJ whole genome shotgun (WGS) entry which is preliminary data.</text>
</comment>
<reference evidence="3" key="1">
    <citation type="journal article" date="2019" name="Int. J. Syst. Evol. Microbiol.">
        <title>The Global Catalogue of Microorganisms (GCM) 10K type strain sequencing project: providing services to taxonomists for standard genome sequencing and annotation.</title>
        <authorList>
            <consortium name="The Broad Institute Genomics Platform"/>
            <consortium name="The Broad Institute Genome Sequencing Center for Infectious Disease"/>
            <person name="Wu L."/>
            <person name="Ma J."/>
        </authorList>
    </citation>
    <scope>NUCLEOTIDE SEQUENCE [LARGE SCALE GENOMIC DNA]</scope>
    <source>
        <strain evidence="3">CGMCC 1.12664</strain>
    </source>
</reference>
<evidence type="ECO:0000313" key="3">
    <source>
        <dbReference type="Proteomes" id="UP000612855"/>
    </source>
</evidence>
<protein>
    <submittedName>
        <fullName evidence="2">Uncharacterized protein</fullName>
    </submittedName>
</protein>
<feature type="region of interest" description="Disordered" evidence="1">
    <location>
        <begin position="1"/>
        <end position="35"/>
    </location>
</feature>
<keyword evidence="3" id="KW-1185">Reference proteome</keyword>
<dbReference type="AlphaFoldDB" id="A0A917AIC3"/>
<evidence type="ECO:0000256" key="1">
    <source>
        <dbReference type="SAM" id="MobiDB-lite"/>
    </source>
</evidence>
<name>A0A917AIC3_9RHOB</name>
<evidence type="ECO:0000313" key="2">
    <source>
        <dbReference type="EMBL" id="GGE53327.1"/>
    </source>
</evidence>
<feature type="region of interest" description="Disordered" evidence="1">
    <location>
        <begin position="51"/>
        <end position="125"/>
    </location>
</feature>
<gene>
    <name evidence="2" type="ORF">GCM10011360_45170</name>
</gene>
<feature type="compositionally biased region" description="Polar residues" evidence="1">
    <location>
        <begin position="51"/>
        <end position="63"/>
    </location>
</feature>
<accession>A0A917AIC3</accession>
<sequence>MKVLRSPLVSGDQPETRPVAPAGDCAAISRKGTLPPGGRMLTLLAAQPNQNAFEINRRPQATRSAHPGSGASLPALAGLGSVTPSSSGSTRGSPTNRRGEMTGDPRVKPEDDTTQTSQPERDPTP</sequence>
<feature type="compositionally biased region" description="Low complexity" evidence="1">
    <location>
        <begin position="80"/>
        <end position="96"/>
    </location>
</feature>
<feature type="compositionally biased region" description="Basic and acidic residues" evidence="1">
    <location>
        <begin position="97"/>
        <end position="111"/>
    </location>
</feature>
<organism evidence="2 3">
    <name type="scientific">Primorskyibacter flagellatus</name>
    <dbReference type="NCBI Taxonomy" id="1387277"/>
    <lineage>
        <taxon>Bacteria</taxon>
        <taxon>Pseudomonadati</taxon>
        <taxon>Pseudomonadota</taxon>
        <taxon>Alphaproteobacteria</taxon>
        <taxon>Rhodobacterales</taxon>
        <taxon>Roseobacteraceae</taxon>
        <taxon>Primorskyibacter</taxon>
    </lineage>
</organism>
<dbReference type="Proteomes" id="UP000612855">
    <property type="component" value="Unassembled WGS sequence"/>
</dbReference>
<proteinExistence type="predicted"/>